<dbReference type="InterPro" id="IPR036291">
    <property type="entry name" value="NAD(P)-bd_dom_sf"/>
</dbReference>
<dbReference type="GO" id="GO:0016491">
    <property type="term" value="F:oxidoreductase activity"/>
    <property type="evidence" value="ECO:0007669"/>
    <property type="project" value="UniProtKB-KW"/>
</dbReference>
<proteinExistence type="inferred from homology"/>
<comment type="caution">
    <text evidence="3">The sequence shown here is derived from an EMBL/GenBank/DDBJ whole genome shotgun (WGS) entry which is preliminary data.</text>
</comment>
<reference evidence="3 4" key="1">
    <citation type="journal article" date="2015" name="Nature">
        <title>rRNA introns, odd ribosomes, and small enigmatic genomes across a large radiation of phyla.</title>
        <authorList>
            <person name="Brown C.T."/>
            <person name="Hug L.A."/>
            <person name="Thomas B.C."/>
            <person name="Sharon I."/>
            <person name="Castelle C.J."/>
            <person name="Singh A."/>
            <person name="Wilkins M.J."/>
            <person name="Williams K.H."/>
            <person name="Banfield J.F."/>
        </authorList>
    </citation>
    <scope>NUCLEOTIDE SEQUENCE [LARGE SCALE GENOMIC DNA]</scope>
</reference>
<evidence type="ECO:0000256" key="2">
    <source>
        <dbReference type="ARBA" id="ARBA00023002"/>
    </source>
</evidence>
<accession>A0A0G0CNM5</accession>
<comment type="similarity">
    <text evidence="1">Belongs to the short-chain dehydrogenases/reductases (SDR) family.</text>
</comment>
<evidence type="ECO:0000256" key="1">
    <source>
        <dbReference type="ARBA" id="ARBA00006484"/>
    </source>
</evidence>
<dbReference type="EMBL" id="LBQH01000010">
    <property type="protein sequence ID" value="KKP77811.1"/>
    <property type="molecule type" value="Genomic_DNA"/>
</dbReference>
<dbReference type="PANTHER" id="PTHR42901">
    <property type="entry name" value="ALCOHOL DEHYDROGENASE"/>
    <property type="match status" value="1"/>
</dbReference>
<keyword evidence="2" id="KW-0560">Oxidoreductase</keyword>
<organism evidence="3 4">
    <name type="scientific">candidate division WS6 bacterium GW2011_GWF1_35_23</name>
    <dbReference type="NCBI Taxonomy" id="1619097"/>
    <lineage>
        <taxon>Bacteria</taxon>
        <taxon>Candidatus Dojkabacteria</taxon>
    </lineage>
</organism>
<dbReference type="AlphaFoldDB" id="A0A0G0CNM5"/>
<dbReference type="Proteomes" id="UP000034816">
    <property type="component" value="Unassembled WGS sequence"/>
</dbReference>
<dbReference type="Pfam" id="PF00106">
    <property type="entry name" value="adh_short"/>
    <property type="match status" value="1"/>
</dbReference>
<dbReference type="PANTHER" id="PTHR42901:SF1">
    <property type="entry name" value="ALCOHOL DEHYDROGENASE"/>
    <property type="match status" value="1"/>
</dbReference>
<dbReference type="SUPFAM" id="SSF51735">
    <property type="entry name" value="NAD(P)-binding Rossmann-fold domains"/>
    <property type="match status" value="1"/>
</dbReference>
<dbReference type="PRINTS" id="PR00081">
    <property type="entry name" value="GDHRDH"/>
</dbReference>
<dbReference type="Gene3D" id="3.40.50.720">
    <property type="entry name" value="NAD(P)-binding Rossmann-like Domain"/>
    <property type="match status" value="1"/>
</dbReference>
<name>A0A0G0CNM5_9BACT</name>
<dbReference type="CDD" id="cd05233">
    <property type="entry name" value="SDR_c"/>
    <property type="match status" value="1"/>
</dbReference>
<dbReference type="InterPro" id="IPR002347">
    <property type="entry name" value="SDR_fam"/>
</dbReference>
<protein>
    <submittedName>
        <fullName evidence="3">Dehydrogenase</fullName>
    </submittedName>
</protein>
<sequence length="261" mass="29430">MANIDFALITGASGGLGKALSLKLLNEGVKVLGISRTKPEIKNKNFYWQSIDFNFYYRFGNDFSHFLGKCLEEHNVKKMGVALCAGTLGNSEDFAHAKLEKWEEVFRVNVFGNLQMLKVVMPHLLKNQFGRIVFISGGGSTYGFPEFSAYSLSKVAIVREVENLGIELSSKGDFSVVALAPGAMLGDMLDKVMQAGVMPKTTVDIQEPVNFINAFLQSKNQCLNGRFIHVRDNWQKYLLDDNKKFLDEEDENKWLLRRIEK</sequence>
<evidence type="ECO:0000313" key="3">
    <source>
        <dbReference type="EMBL" id="KKP77811.1"/>
    </source>
</evidence>
<evidence type="ECO:0000313" key="4">
    <source>
        <dbReference type="Proteomes" id="UP000034816"/>
    </source>
</evidence>
<gene>
    <name evidence="3" type="ORF">UR73_C0010G0005</name>
</gene>